<evidence type="ECO:0000256" key="2">
    <source>
        <dbReference type="SAM" id="Phobius"/>
    </source>
</evidence>
<feature type="transmembrane region" description="Helical" evidence="2">
    <location>
        <begin position="158"/>
        <end position="178"/>
    </location>
</feature>
<dbReference type="AlphaFoldDB" id="A0A9P6C089"/>
<accession>A0A9P6C089</accession>
<protein>
    <submittedName>
        <fullName evidence="3">Uncharacterized protein</fullName>
    </submittedName>
</protein>
<dbReference type="OrthoDB" id="3267806at2759"/>
<sequence length="352" mass="38797">MSLTPNISVHPPLLPAMSDTDPILSHWEAADLISSTTVNGVLYGIALSLYVLSARSFYPQLKDKDKQKHATFMFAYTSLVMICGTIYLALDTQDIQLAYIGHNTHLGEPREFEFIYSTSLPSGIAMNIFSVMIDFSTIGIQIWRLWVIYGATRYKTVVIILPTLLFLCYIATTIVYVLPVGDELFRIANGISIGSQLVIEVFVTTMVIVSQFWFLVWFSDTVLTTTTGASDASKEYMSIVTMLIESYALESAWTLAGLILYFLDSEPSAGAAFTFFADCDSAIEVIAYLLVVYRVFTGRAWNKQTEEQISSLRFQAGNSAHSTAPGTTTQTSQAISDVGTVPNSLPPDHSVV</sequence>
<keyword evidence="2" id="KW-0812">Transmembrane</keyword>
<keyword evidence="2" id="KW-1133">Transmembrane helix</keyword>
<dbReference type="EMBL" id="MU151383">
    <property type="protein sequence ID" value="KAF9444355.1"/>
    <property type="molecule type" value="Genomic_DNA"/>
</dbReference>
<reference evidence="3" key="1">
    <citation type="submission" date="2020-11" db="EMBL/GenBank/DDBJ databases">
        <authorList>
            <consortium name="DOE Joint Genome Institute"/>
            <person name="Ahrendt S."/>
            <person name="Riley R."/>
            <person name="Andreopoulos W."/>
            <person name="Labutti K."/>
            <person name="Pangilinan J."/>
            <person name="Ruiz-Duenas F.J."/>
            <person name="Barrasa J.M."/>
            <person name="Sanchez-Garcia M."/>
            <person name="Camarero S."/>
            <person name="Miyauchi S."/>
            <person name="Serrano A."/>
            <person name="Linde D."/>
            <person name="Babiker R."/>
            <person name="Drula E."/>
            <person name="Ayuso-Fernandez I."/>
            <person name="Pacheco R."/>
            <person name="Padilla G."/>
            <person name="Ferreira P."/>
            <person name="Barriuso J."/>
            <person name="Kellner H."/>
            <person name="Castanera R."/>
            <person name="Alfaro M."/>
            <person name="Ramirez L."/>
            <person name="Pisabarro A.G."/>
            <person name="Kuo A."/>
            <person name="Tritt A."/>
            <person name="Lipzen A."/>
            <person name="He G."/>
            <person name="Yan M."/>
            <person name="Ng V."/>
            <person name="Cullen D."/>
            <person name="Martin F."/>
            <person name="Rosso M.-N."/>
            <person name="Henrissat B."/>
            <person name="Hibbett D."/>
            <person name="Martinez A.T."/>
            <person name="Grigoriev I.V."/>
        </authorList>
    </citation>
    <scope>NUCLEOTIDE SEQUENCE</scope>
    <source>
        <strain evidence="3">MF-IS2</strain>
    </source>
</reference>
<evidence type="ECO:0000313" key="4">
    <source>
        <dbReference type="Proteomes" id="UP000807342"/>
    </source>
</evidence>
<feature type="transmembrane region" description="Helical" evidence="2">
    <location>
        <begin position="269"/>
        <end position="293"/>
    </location>
</feature>
<feature type="compositionally biased region" description="Polar residues" evidence="1">
    <location>
        <begin position="320"/>
        <end position="335"/>
    </location>
</feature>
<evidence type="ECO:0000256" key="1">
    <source>
        <dbReference type="SAM" id="MobiDB-lite"/>
    </source>
</evidence>
<feature type="region of interest" description="Disordered" evidence="1">
    <location>
        <begin position="320"/>
        <end position="352"/>
    </location>
</feature>
<name>A0A9P6C089_9AGAR</name>
<proteinExistence type="predicted"/>
<feature type="transmembrane region" description="Helical" evidence="2">
    <location>
        <begin position="198"/>
        <end position="218"/>
    </location>
</feature>
<feature type="transmembrane region" description="Helical" evidence="2">
    <location>
        <begin position="40"/>
        <end position="58"/>
    </location>
</feature>
<evidence type="ECO:0000313" key="3">
    <source>
        <dbReference type="EMBL" id="KAF9444355.1"/>
    </source>
</evidence>
<organism evidence="3 4">
    <name type="scientific">Macrolepiota fuliginosa MF-IS2</name>
    <dbReference type="NCBI Taxonomy" id="1400762"/>
    <lineage>
        <taxon>Eukaryota</taxon>
        <taxon>Fungi</taxon>
        <taxon>Dikarya</taxon>
        <taxon>Basidiomycota</taxon>
        <taxon>Agaricomycotina</taxon>
        <taxon>Agaricomycetes</taxon>
        <taxon>Agaricomycetidae</taxon>
        <taxon>Agaricales</taxon>
        <taxon>Agaricineae</taxon>
        <taxon>Agaricaceae</taxon>
        <taxon>Macrolepiota</taxon>
    </lineage>
</organism>
<comment type="caution">
    <text evidence="3">The sequence shown here is derived from an EMBL/GenBank/DDBJ whole genome shotgun (WGS) entry which is preliminary data.</text>
</comment>
<feature type="transmembrane region" description="Helical" evidence="2">
    <location>
        <begin position="124"/>
        <end position="146"/>
    </location>
</feature>
<feature type="transmembrane region" description="Helical" evidence="2">
    <location>
        <begin position="239"/>
        <end position="263"/>
    </location>
</feature>
<gene>
    <name evidence="3" type="ORF">P691DRAFT_786841</name>
</gene>
<feature type="transmembrane region" description="Helical" evidence="2">
    <location>
        <begin position="70"/>
        <end position="90"/>
    </location>
</feature>
<keyword evidence="4" id="KW-1185">Reference proteome</keyword>
<keyword evidence="2" id="KW-0472">Membrane</keyword>
<dbReference type="Proteomes" id="UP000807342">
    <property type="component" value="Unassembled WGS sequence"/>
</dbReference>